<evidence type="ECO:0000313" key="2">
    <source>
        <dbReference type="Proteomes" id="UP001150603"/>
    </source>
</evidence>
<sequence>MEDYRSSGSKKKSKGFKRSVLGSTEKSGRSHHNKFRLVPDSVRRRWLGGKSDHKTASFEFKSSLKAPQANAPTQSLAALNTKIEPDYDMVSVPSTPMAMDPPQPVLDMQPGKLFSQQKLRNEVKNSRRVTIDAFPAAIKRHLRGNSAKEGDASVSAASQGGSGYPADTADTPQNSRLGNKLWVDTSMVHNTIAPASAALAGMPSRLDGQWSAYSASLGSGMTPRSAMPAFQSVPQDINPLGRSVSQQHFGISDIDFSSPLAPLRPRPVGANQSSPSSSQTNLGSYPSKLRDAMATLRLLRMSNDKSKTSLLSDMSDGHDVLKRSATEIPSVNPHSRLQSRISMPLVPTAAQILSFEERRQTGVVNSPRSQPHELSAMHILTQTPSLPSIRTAPSRDYGKPQHYLHERVKTPLSAHLLVPISPLEQRREKTLLKLSKHAINQTTSVPNNWSIQEVEIEEDKPVTPNAVGNKLGLVKDSPPRVPRRSVSYSNHEHGRAVELSAQAAGRALSSQQMRALGGHTRTPSSVTGQCPSMSSIASASSTASVTAVPSQQQIAQEVSSDEYVSADQILSTAVSGSENDIAGGLTVSASVIPIDMPRRSTACAPLQPASVSSSLALVSESAPDPSPPYQMTPPLLSRHARAASLLPPEIYSHSTPALAKSAGAPSAAVVQGPAKSTPNLELYHPVIGVGTQDGCSHWHGEFVNVANNLVDLLDALDSDILALTASS</sequence>
<accession>A0ACC1JET6</accession>
<name>A0ACC1JET6_9FUNG</name>
<protein>
    <submittedName>
        <fullName evidence="1">Uncharacterized protein</fullName>
    </submittedName>
</protein>
<organism evidence="1 2">
    <name type="scientific">Linderina macrospora</name>
    <dbReference type="NCBI Taxonomy" id="4868"/>
    <lineage>
        <taxon>Eukaryota</taxon>
        <taxon>Fungi</taxon>
        <taxon>Fungi incertae sedis</taxon>
        <taxon>Zoopagomycota</taxon>
        <taxon>Kickxellomycotina</taxon>
        <taxon>Kickxellomycetes</taxon>
        <taxon>Kickxellales</taxon>
        <taxon>Kickxellaceae</taxon>
        <taxon>Linderina</taxon>
    </lineage>
</organism>
<evidence type="ECO:0000313" key="1">
    <source>
        <dbReference type="EMBL" id="KAJ1949224.1"/>
    </source>
</evidence>
<comment type="caution">
    <text evidence="1">The sequence shown here is derived from an EMBL/GenBank/DDBJ whole genome shotgun (WGS) entry which is preliminary data.</text>
</comment>
<dbReference type="Proteomes" id="UP001150603">
    <property type="component" value="Unassembled WGS sequence"/>
</dbReference>
<reference evidence="1" key="1">
    <citation type="submission" date="2022-07" db="EMBL/GenBank/DDBJ databases">
        <title>Phylogenomic reconstructions and comparative analyses of Kickxellomycotina fungi.</title>
        <authorList>
            <person name="Reynolds N.K."/>
            <person name="Stajich J.E."/>
            <person name="Barry K."/>
            <person name="Grigoriev I.V."/>
            <person name="Crous P."/>
            <person name="Smith M.E."/>
        </authorList>
    </citation>
    <scope>NUCLEOTIDE SEQUENCE</scope>
    <source>
        <strain evidence="1">NRRL 5244</strain>
    </source>
</reference>
<proteinExistence type="predicted"/>
<dbReference type="EMBL" id="JANBPW010000511">
    <property type="protein sequence ID" value="KAJ1949224.1"/>
    <property type="molecule type" value="Genomic_DNA"/>
</dbReference>
<gene>
    <name evidence="1" type="ORF">FBU59_001239</name>
</gene>
<keyword evidence="2" id="KW-1185">Reference proteome</keyword>